<reference evidence="2 3" key="1">
    <citation type="journal article" date="2016" name="Nat. Commun.">
        <title>Thousands of microbial genomes shed light on interconnected biogeochemical processes in an aquifer system.</title>
        <authorList>
            <person name="Anantharaman K."/>
            <person name="Brown C.T."/>
            <person name="Hug L.A."/>
            <person name="Sharon I."/>
            <person name="Castelle C.J."/>
            <person name="Probst A.J."/>
            <person name="Thomas B.C."/>
            <person name="Singh A."/>
            <person name="Wilkins M.J."/>
            <person name="Karaoz U."/>
            <person name="Brodie E.L."/>
            <person name="Williams K.H."/>
            <person name="Hubbard S.S."/>
            <person name="Banfield J.F."/>
        </authorList>
    </citation>
    <scope>NUCLEOTIDE SEQUENCE [LARGE SCALE GENOMIC DNA]</scope>
</reference>
<name>A0A1F4VA89_UNCKA</name>
<feature type="region of interest" description="Disordered" evidence="1">
    <location>
        <begin position="230"/>
        <end position="321"/>
    </location>
</feature>
<dbReference type="AlphaFoldDB" id="A0A1F4VA89"/>
<accession>A0A1F4VA89</accession>
<proteinExistence type="predicted"/>
<dbReference type="Gene3D" id="2.60.40.10">
    <property type="entry name" value="Immunoglobulins"/>
    <property type="match status" value="1"/>
</dbReference>
<sequence length="321" mass="32856">MAKPQPGPKGKKPAGPPSPPPPAGQAGAGAGAGKPKTATRYHCVVCKKQGISRFADSTGKCQQHGGSKSGGGWPWLRALLLALLALLLALLLSRCPVGPLVPPVPASQPTAAPPVTPGGKVGKPVATAPVVVCPTTLRVAAFFDKNGNGAKDNGEPLLSGFQFRIVETGTVGTTNSGGADAMEATPGRKYTVVITGQPGPWMASAPSQEVAAPPCQDKTVYFPSSAAVIVTPSPTPRETPSPTVKPTEKPDRETRERQTPVPTATPKPTPRPAPVLSPSPSPVKTPDPTKDYDCRCTPPSSPVPTPSPYPSGKPTPSPVFP</sequence>
<dbReference type="Proteomes" id="UP000179005">
    <property type="component" value="Unassembled WGS sequence"/>
</dbReference>
<protein>
    <recommendedName>
        <fullName evidence="4">SD-repeat containing protein B domain-containing protein</fullName>
    </recommendedName>
</protein>
<feature type="compositionally biased region" description="Basic and acidic residues" evidence="1">
    <location>
        <begin position="246"/>
        <end position="258"/>
    </location>
</feature>
<comment type="caution">
    <text evidence="2">The sequence shown here is derived from an EMBL/GenBank/DDBJ whole genome shotgun (WGS) entry which is preliminary data.</text>
</comment>
<feature type="region of interest" description="Disordered" evidence="1">
    <location>
        <begin position="1"/>
        <end position="34"/>
    </location>
</feature>
<organism evidence="2 3">
    <name type="scientific">candidate division WWE3 bacterium RIFCSPHIGHO2_01_FULL_48_15</name>
    <dbReference type="NCBI Taxonomy" id="1802619"/>
    <lineage>
        <taxon>Bacteria</taxon>
        <taxon>Katanobacteria</taxon>
    </lineage>
</organism>
<dbReference type="SUPFAM" id="SSF117074">
    <property type="entry name" value="Hypothetical protein PA1324"/>
    <property type="match status" value="1"/>
</dbReference>
<evidence type="ECO:0000256" key="1">
    <source>
        <dbReference type="SAM" id="MobiDB-lite"/>
    </source>
</evidence>
<feature type="compositionally biased region" description="Pro residues" evidence="1">
    <location>
        <begin position="263"/>
        <end position="285"/>
    </location>
</feature>
<evidence type="ECO:0000313" key="3">
    <source>
        <dbReference type="Proteomes" id="UP000179005"/>
    </source>
</evidence>
<evidence type="ECO:0000313" key="2">
    <source>
        <dbReference type="EMBL" id="OGC54107.1"/>
    </source>
</evidence>
<dbReference type="EMBL" id="MEVC01000024">
    <property type="protein sequence ID" value="OGC54107.1"/>
    <property type="molecule type" value="Genomic_DNA"/>
</dbReference>
<feature type="compositionally biased region" description="Pro residues" evidence="1">
    <location>
        <begin position="299"/>
        <end position="321"/>
    </location>
</feature>
<feature type="compositionally biased region" description="Pro residues" evidence="1">
    <location>
        <begin position="14"/>
        <end position="23"/>
    </location>
</feature>
<dbReference type="InterPro" id="IPR013783">
    <property type="entry name" value="Ig-like_fold"/>
</dbReference>
<evidence type="ECO:0008006" key="4">
    <source>
        <dbReference type="Google" id="ProtNLM"/>
    </source>
</evidence>
<dbReference type="STRING" id="1802619.A2797_02615"/>
<gene>
    <name evidence="2" type="ORF">A2797_02615</name>
</gene>